<evidence type="ECO:0000313" key="2">
    <source>
        <dbReference type="Proteomes" id="UP000618445"/>
    </source>
</evidence>
<accession>A0ABR8CB43</accession>
<keyword evidence="2" id="KW-1185">Reference proteome</keyword>
<protein>
    <submittedName>
        <fullName evidence="1">Uncharacterized protein</fullName>
    </submittedName>
</protein>
<reference evidence="1 2" key="1">
    <citation type="journal article" date="2020" name="ISME J.">
        <title>Comparative genomics reveals insights into cyanobacterial evolution and habitat adaptation.</title>
        <authorList>
            <person name="Chen M.Y."/>
            <person name="Teng W.K."/>
            <person name="Zhao L."/>
            <person name="Hu C.X."/>
            <person name="Zhou Y.K."/>
            <person name="Han B.P."/>
            <person name="Song L.R."/>
            <person name="Shu W.S."/>
        </authorList>
    </citation>
    <scope>NUCLEOTIDE SEQUENCE [LARGE SCALE GENOMIC DNA]</scope>
    <source>
        <strain evidence="1 2">FACHB-1050</strain>
    </source>
</reference>
<dbReference type="EMBL" id="JACJQY010000017">
    <property type="protein sequence ID" value="MBD2317571.1"/>
    <property type="molecule type" value="Genomic_DNA"/>
</dbReference>
<dbReference type="Proteomes" id="UP000618445">
    <property type="component" value="Unassembled WGS sequence"/>
</dbReference>
<name>A0ABR8CB43_9CYAN</name>
<comment type="caution">
    <text evidence="1">The sequence shown here is derived from an EMBL/GenBank/DDBJ whole genome shotgun (WGS) entry which is preliminary data.</text>
</comment>
<evidence type="ECO:0000313" key="1">
    <source>
        <dbReference type="EMBL" id="MBD2317571.1"/>
    </source>
</evidence>
<proteinExistence type="predicted"/>
<dbReference type="RefSeq" id="WP_190578408.1">
    <property type="nucleotide sequence ID" value="NZ_CAWPQU010000009.1"/>
</dbReference>
<organism evidence="1 2">
    <name type="scientific">Phormidium tenue FACHB-1050</name>
    <dbReference type="NCBI Taxonomy" id="2692857"/>
    <lineage>
        <taxon>Bacteria</taxon>
        <taxon>Bacillati</taxon>
        <taxon>Cyanobacteriota</taxon>
        <taxon>Cyanophyceae</taxon>
        <taxon>Oscillatoriophycideae</taxon>
        <taxon>Oscillatoriales</taxon>
        <taxon>Oscillatoriaceae</taxon>
        <taxon>Phormidium</taxon>
    </lineage>
</organism>
<gene>
    <name evidence="1" type="ORF">H6G05_12030</name>
</gene>
<sequence>MINSSTIQIELGYKLVDSKEWKTIDLEPESYFDIESDELVSLDSIPFYDHAIEYLVQDLEIQKESAIATKLHLYDKSTKQERLITESFWNYGRNRLIERQDMGDQPYSEIILEMLVSEVPEVWEVLRCDRLSGVLSPSYHAKIQEREDGSQVEHHINVAIAPESGSLSKVA</sequence>